<reference evidence="1" key="2">
    <citation type="journal article" date="2023" name="IMA Fungus">
        <title>Comparative genomic study of the Penicillium genus elucidates a diverse pangenome and 15 lateral gene transfer events.</title>
        <authorList>
            <person name="Petersen C."/>
            <person name="Sorensen T."/>
            <person name="Nielsen M.R."/>
            <person name="Sondergaard T.E."/>
            <person name="Sorensen J.L."/>
            <person name="Fitzpatrick D.A."/>
            <person name="Frisvad J.C."/>
            <person name="Nielsen K.L."/>
        </authorList>
    </citation>
    <scope>NUCLEOTIDE SEQUENCE</scope>
    <source>
        <strain evidence="1">IBT 30728</strain>
    </source>
</reference>
<keyword evidence="2" id="KW-1185">Reference proteome</keyword>
<comment type="caution">
    <text evidence="1">The sequence shown here is derived from an EMBL/GenBank/DDBJ whole genome shotgun (WGS) entry which is preliminary data.</text>
</comment>
<dbReference type="AlphaFoldDB" id="A0A9W9XCG1"/>
<evidence type="ECO:0000313" key="2">
    <source>
        <dbReference type="Proteomes" id="UP001148312"/>
    </source>
</evidence>
<organism evidence="1 2">
    <name type="scientific">Penicillium diatomitis</name>
    <dbReference type="NCBI Taxonomy" id="2819901"/>
    <lineage>
        <taxon>Eukaryota</taxon>
        <taxon>Fungi</taxon>
        <taxon>Dikarya</taxon>
        <taxon>Ascomycota</taxon>
        <taxon>Pezizomycotina</taxon>
        <taxon>Eurotiomycetes</taxon>
        <taxon>Eurotiomycetidae</taxon>
        <taxon>Eurotiales</taxon>
        <taxon>Aspergillaceae</taxon>
        <taxon>Penicillium</taxon>
    </lineage>
</organism>
<dbReference type="RefSeq" id="XP_056790644.1">
    <property type="nucleotide sequence ID" value="XM_056933103.1"/>
</dbReference>
<reference evidence="1" key="1">
    <citation type="submission" date="2022-12" db="EMBL/GenBank/DDBJ databases">
        <authorList>
            <person name="Petersen C."/>
        </authorList>
    </citation>
    <scope>NUCLEOTIDE SEQUENCE</scope>
    <source>
        <strain evidence="1">IBT 30728</strain>
    </source>
</reference>
<evidence type="ECO:0000313" key="1">
    <source>
        <dbReference type="EMBL" id="KAJ5488611.1"/>
    </source>
</evidence>
<accession>A0A9W9XCG1</accession>
<dbReference type="Proteomes" id="UP001148312">
    <property type="component" value="Unassembled WGS sequence"/>
</dbReference>
<dbReference type="GeneID" id="81623352"/>
<sequence>MHKNIIACPELLNQMESFESFCQVRKYHVDLLLYWSKLIAYRVNIRSDEGDFDILAKLSDLALYLNQAADTQPSTGIIHLEPSQRMTDRVLRERSKYIFLADQMLEMVRFLTANPDMIQLSDLLKMYALQLGRLRCLDGHFLDDEYAAGMDRMAEELSPRWTENVGHWHYVAWTKLQSGMKP</sequence>
<gene>
    <name evidence="1" type="ORF">N7539_003501</name>
</gene>
<name>A0A9W9XCG1_9EURO</name>
<dbReference type="EMBL" id="JAPWDQ010000004">
    <property type="protein sequence ID" value="KAJ5488611.1"/>
    <property type="molecule type" value="Genomic_DNA"/>
</dbReference>
<proteinExistence type="predicted"/>
<protein>
    <submittedName>
        <fullName evidence="1">Uncharacterized protein</fullName>
    </submittedName>
</protein>